<dbReference type="Gene3D" id="1.20.1280.290">
    <property type="match status" value="1"/>
</dbReference>
<dbReference type="AlphaFoldDB" id="A0A3L6QZ34"/>
<dbReference type="PANTHER" id="PTHR10791:SF120">
    <property type="entry name" value="BIDIRECTIONAL SUGAR TRANSPORTER SWEET17"/>
    <property type="match status" value="1"/>
</dbReference>
<name>A0A3L6QZ34_PANMI</name>
<dbReference type="Proteomes" id="UP000275267">
    <property type="component" value="Unassembled WGS sequence"/>
</dbReference>
<keyword evidence="7" id="KW-0677">Repeat</keyword>
<feature type="transmembrane region" description="Helical" evidence="10">
    <location>
        <begin position="12"/>
        <end position="34"/>
    </location>
</feature>
<evidence type="ECO:0000256" key="8">
    <source>
        <dbReference type="ARBA" id="ARBA00022989"/>
    </source>
</evidence>
<evidence type="ECO:0000256" key="6">
    <source>
        <dbReference type="ARBA" id="ARBA00022692"/>
    </source>
</evidence>
<evidence type="ECO:0000256" key="3">
    <source>
        <dbReference type="ARBA" id="ARBA00022448"/>
    </source>
</evidence>
<dbReference type="GO" id="GO:0005886">
    <property type="term" value="C:plasma membrane"/>
    <property type="evidence" value="ECO:0007669"/>
    <property type="project" value="UniProtKB-SubCell"/>
</dbReference>
<dbReference type="EMBL" id="PQIB02000010">
    <property type="protein sequence ID" value="RLM91783.1"/>
    <property type="molecule type" value="Genomic_DNA"/>
</dbReference>
<evidence type="ECO:0000256" key="9">
    <source>
        <dbReference type="ARBA" id="ARBA00023136"/>
    </source>
</evidence>
<evidence type="ECO:0000313" key="12">
    <source>
        <dbReference type="Proteomes" id="UP000275267"/>
    </source>
</evidence>
<evidence type="ECO:0000313" key="11">
    <source>
        <dbReference type="EMBL" id="RLM91783.1"/>
    </source>
</evidence>
<sequence>MKTVINTKSVEFMPFFLSFFLFLNGGVWATYAVLDRDIFLGIPNGIGFVLGSI</sequence>
<comment type="subcellular location">
    <subcellularLocation>
        <location evidence="1">Cell membrane</location>
        <topology evidence="1">Multi-pass membrane protein</topology>
    </subcellularLocation>
</comment>
<comment type="similarity">
    <text evidence="2">Belongs to the SWEET sugar transporter family.</text>
</comment>
<evidence type="ECO:0000256" key="10">
    <source>
        <dbReference type="SAM" id="Phobius"/>
    </source>
</evidence>
<keyword evidence="9 10" id="KW-0472">Membrane</keyword>
<accession>A0A3L6QZ34</accession>
<evidence type="ECO:0000256" key="5">
    <source>
        <dbReference type="ARBA" id="ARBA00022597"/>
    </source>
</evidence>
<evidence type="ECO:0000256" key="7">
    <source>
        <dbReference type="ARBA" id="ARBA00022737"/>
    </source>
</evidence>
<gene>
    <name evidence="11" type="ORF">C2845_PM08G11610</name>
</gene>
<keyword evidence="3" id="KW-0813">Transport</keyword>
<dbReference type="OrthoDB" id="409725at2759"/>
<keyword evidence="12" id="KW-1185">Reference proteome</keyword>
<dbReference type="InterPro" id="IPR004316">
    <property type="entry name" value="SWEET_rpt"/>
</dbReference>
<dbReference type="PANTHER" id="PTHR10791">
    <property type="entry name" value="RAG1-ACTIVATING PROTEIN 1"/>
    <property type="match status" value="1"/>
</dbReference>
<organism evidence="11 12">
    <name type="scientific">Panicum miliaceum</name>
    <name type="common">Proso millet</name>
    <name type="synonym">Broomcorn millet</name>
    <dbReference type="NCBI Taxonomy" id="4540"/>
    <lineage>
        <taxon>Eukaryota</taxon>
        <taxon>Viridiplantae</taxon>
        <taxon>Streptophyta</taxon>
        <taxon>Embryophyta</taxon>
        <taxon>Tracheophyta</taxon>
        <taxon>Spermatophyta</taxon>
        <taxon>Magnoliopsida</taxon>
        <taxon>Liliopsida</taxon>
        <taxon>Poales</taxon>
        <taxon>Poaceae</taxon>
        <taxon>PACMAD clade</taxon>
        <taxon>Panicoideae</taxon>
        <taxon>Panicodae</taxon>
        <taxon>Paniceae</taxon>
        <taxon>Panicinae</taxon>
        <taxon>Panicum</taxon>
        <taxon>Panicum sect. Panicum</taxon>
    </lineage>
</organism>
<keyword evidence="5" id="KW-0762">Sugar transport</keyword>
<dbReference type="GO" id="GO:0051119">
    <property type="term" value="F:sugar transmembrane transporter activity"/>
    <property type="evidence" value="ECO:0007669"/>
    <property type="project" value="InterPro"/>
</dbReference>
<reference evidence="12" key="1">
    <citation type="journal article" date="2019" name="Nat. Commun.">
        <title>The genome of broomcorn millet.</title>
        <authorList>
            <person name="Zou C."/>
            <person name="Miki D."/>
            <person name="Li D."/>
            <person name="Tang Q."/>
            <person name="Xiao L."/>
            <person name="Rajput S."/>
            <person name="Deng P."/>
            <person name="Jia W."/>
            <person name="Huang R."/>
            <person name="Zhang M."/>
            <person name="Sun Y."/>
            <person name="Hu J."/>
            <person name="Fu X."/>
            <person name="Schnable P.S."/>
            <person name="Li F."/>
            <person name="Zhang H."/>
            <person name="Feng B."/>
            <person name="Zhu X."/>
            <person name="Liu R."/>
            <person name="Schnable J.C."/>
            <person name="Zhu J.-K."/>
            <person name="Zhang H."/>
        </authorList>
    </citation>
    <scope>NUCLEOTIDE SEQUENCE [LARGE SCALE GENOMIC DNA]</scope>
</reference>
<dbReference type="Pfam" id="PF03083">
    <property type="entry name" value="MtN3_slv"/>
    <property type="match status" value="1"/>
</dbReference>
<keyword evidence="4" id="KW-1003">Cell membrane</keyword>
<comment type="caution">
    <text evidence="11">The sequence shown here is derived from an EMBL/GenBank/DDBJ whole genome shotgun (WGS) entry which is preliminary data.</text>
</comment>
<dbReference type="STRING" id="4540.A0A3L6QZ34"/>
<protein>
    <submittedName>
        <fullName evidence="11">Uncharacterized protein</fullName>
    </submittedName>
</protein>
<evidence type="ECO:0000256" key="4">
    <source>
        <dbReference type="ARBA" id="ARBA00022475"/>
    </source>
</evidence>
<evidence type="ECO:0000256" key="1">
    <source>
        <dbReference type="ARBA" id="ARBA00004651"/>
    </source>
</evidence>
<proteinExistence type="inferred from homology"/>
<keyword evidence="6 10" id="KW-0812">Transmembrane</keyword>
<dbReference type="InterPro" id="IPR047664">
    <property type="entry name" value="SWEET"/>
</dbReference>
<keyword evidence="8 10" id="KW-1133">Transmembrane helix</keyword>
<evidence type="ECO:0000256" key="2">
    <source>
        <dbReference type="ARBA" id="ARBA00007809"/>
    </source>
</evidence>